<evidence type="ECO:0000256" key="5">
    <source>
        <dbReference type="SAM" id="Phobius"/>
    </source>
</evidence>
<dbReference type="PANTHER" id="PTHR12302:SF3">
    <property type="entry name" value="SERINE_THREONINE-PROTEIN KINASE 31"/>
    <property type="match status" value="1"/>
</dbReference>
<evidence type="ECO:0000313" key="8">
    <source>
        <dbReference type="Proteomes" id="UP000178612"/>
    </source>
</evidence>
<gene>
    <name evidence="7" type="ORF">A2758_03370</name>
</gene>
<evidence type="ECO:0000313" key="7">
    <source>
        <dbReference type="EMBL" id="OHA91837.1"/>
    </source>
</evidence>
<dbReference type="PANTHER" id="PTHR12302">
    <property type="entry name" value="EBNA2 BINDING PROTEIN P100"/>
    <property type="match status" value="1"/>
</dbReference>
<evidence type="ECO:0000256" key="1">
    <source>
        <dbReference type="ARBA" id="ARBA00022722"/>
    </source>
</evidence>
<feature type="region of interest" description="Disordered" evidence="4">
    <location>
        <begin position="193"/>
        <end position="218"/>
    </location>
</feature>
<dbReference type="AlphaFoldDB" id="A0A1G2T3G7"/>
<dbReference type="GO" id="GO:0004519">
    <property type="term" value="F:endonuclease activity"/>
    <property type="evidence" value="ECO:0007669"/>
    <property type="project" value="UniProtKB-KW"/>
</dbReference>
<evidence type="ECO:0000256" key="3">
    <source>
        <dbReference type="ARBA" id="ARBA00022801"/>
    </source>
</evidence>
<evidence type="ECO:0000256" key="4">
    <source>
        <dbReference type="SAM" id="MobiDB-lite"/>
    </source>
</evidence>
<protein>
    <recommendedName>
        <fullName evidence="6">TNase-like domain-containing protein</fullName>
    </recommendedName>
</protein>
<feature type="domain" description="TNase-like" evidence="6">
    <location>
        <begin position="58"/>
        <end position="192"/>
    </location>
</feature>
<dbReference type="EMBL" id="MHVJ01000005">
    <property type="protein sequence ID" value="OHA91837.1"/>
    <property type="molecule type" value="Genomic_DNA"/>
</dbReference>
<dbReference type="Proteomes" id="UP000178612">
    <property type="component" value="Unassembled WGS sequence"/>
</dbReference>
<keyword evidence="1" id="KW-0540">Nuclease</keyword>
<evidence type="ECO:0000259" key="6">
    <source>
        <dbReference type="PROSITE" id="PS50830"/>
    </source>
</evidence>
<dbReference type="PROSITE" id="PS01123">
    <property type="entry name" value="TNASE_1"/>
    <property type="match status" value="1"/>
</dbReference>
<dbReference type="InterPro" id="IPR016071">
    <property type="entry name" value="Staphylococal_nuclease_OB-fold"/>
</dbReference>
<dbReference type="Pfam" id="PF00565">
    <property type="entry name" value="SNase"/>
    <property type="match status" value="1"/>
</dbReference>
<dbReference type="InterPro" id="IPR002071">
    <property type="entry name" value="Thermonucl_AS"/>
</dbReference>
<proteinExistence type="predicted"/>
<keyword evidence="2" id="KW-0255">Endonuclease</keyword>
<keyword evidence="3" id="KW-0378">Hydrolase</keyword>
<comment type="caution">
    <text evidence="7">The sequence shown here is derived from an EMBL/GenBank/DDBJ whole genome shotgun (WGS) entry which is preliminary data.</text>
</comment>
<keyword evidence="5" id="KW-0812">Transmembrane</keyword>
<dbReference type="SUPFAM" id="SSF50199">
    <property type="entry name" value="Staphylococcal nuclease"/>
    <property type="match status" value="1"/>
</dbReference>
<keyword evidence="5" id="KW-0472">Membrane</keyword>
<organism evidence="7 8">
    <name type="scientific">Candidatus Zambryskibacteria bacterium RIFCSPHIGHO2_01_FULL_49_18</name>
    <dbReference type="NCBI Taxonomy" id="1802740"/>
    <lineage>
        <taxon>Bacteria</taxon>
        <taxon>Candidatus Zambryskiibacteriota</taxon>
    </lineage>
</organism>
<dbReference type="InterPro" id="IPR035437">
    <property type="entry name" value="SNase_OB-fold_sf"/>
</dbReference>
<dbReference type="PROSITE" id="PS50830">
    <property type="entry name" value="TNASE_3"/>
    <property type="match status" value="1"/>
</dbReference>
<evidence type="ECO:0000256" key="2">
    <source>
        <dbReference type="ARBA" id="ARBA00022759"/>
    </source>
</evidence>
<accession>A0A1G2T3G7</accession>
<dbReference type="GO" id="GO:0016787">
    <property type="term" value="F:hydrolase activity"/>
    <property type="evidence" value="ECO:0007669"/>
    <property type="project" value="UniProtKB-KW"/>
</dbReference>
<feature type="transmembrane region" description="Helical" evidence="5">
    <location>
        <begin position="5"/>
        <end position="23"/>
    </location>
</feature>
<sequence>MIKKVLYIVGGVIAVLVALVVLVPTPDTVQPVGEVAEVATTTQPVAEQVSTQEVPVATNELYTVTKVVDGDTIAINLNGKSETIRMIGIDTPETVDPRTTVQCFGKEASDKAKELLTGKKVRIEKDPTQGERDKYDRLLAYVWREDGLFFNRYMVEQGYAHEYTYNTAYKHQSEFKAAEAAAQAQKRGLWAPGVCDAKTTPPASQPVKSTPPPAAAPNSNYTCTANTYNCTDFSTHAEAQAVFNACGGVGNDIHRLDSDSDGDACESLP</sequence>
<dbReference type="SMART" id="SM00318">
    <property type="entry name" value="SNc"/>
    <property type="match status" value="1"/>
</dbReference>
<reference evidence="7 8" key="1">
    <citation type="journal article" date="2016" name="Nat. Commun.">
        <title>Thousands of microbial genomes shed light on interconnected biogeochemical processes in an aquifer system.</title>
        <authorList>
            <person name="Anantharaman K."/>
            <person name="Brown C.T."/>
            <person name="Hug L.A."/>
            <person name="Sharon I."/>
            <person name="Castelle C.J."/>
            <person name="Probst A.J."/>
            <person name="Thomas B.C."/>
            <person name="Singh A."/>
            <person name="Wilkins M.J."/>
            <person name="Karaoz U."/>
            <person name="Brodie E.L."/>
            <person name="Williams K.H."/>
            <person name="Hubbard S.S."/>
            <person name="Banfield J.F."/>
        </authorList>
    </citation>
    <scope>NUCLEOTIDE SEQUENCE [LARGE SCALE GENOMIC DNA]</scope>
</reference>
<name>A0A1G2T3G7_9BACT</name>
<dbReference type="GO" id="GO:0003676">
    <property type="term" value="F:nucleic acid binding"/>
    <property type="evidence" value="ECO:0007669"/>
    <property type="project" value="InterPro"/>
</dbReference>
<dbReference type="Gene3D" id="2.40.50.90">
    <property type="match status" value="1"/>
</dbReference>
<keyword evidence="5" id="KW-1133">Transmembrane helix</keyword>